<dbReference type="Proteomes" id="UP000214880">
    <property type="component" value="Unassembled WGS sequence"/>
</dbReference>
<dbReference type="NCBIfam" id="TIGR00244">
    <property type="entry name" value="transcriptional regulator NrdR"/>
    <property type="match status" value="1"/>
</dbReference>
<dbReference type="STRING" id="146817.SAMN04488502_101621"/>
<keyword evidence="6 8" id="KW-0238">DNA-binding</keyword>
<dbReference type="HAMAP" id="MF_00440">
    <property type="entry name" value="NrdR"/>
    <property type="match status" value="1"/>
</dbReference>
<accession>A0A1G9MB85</accession>
<keyword evidence="1 8" id="KW-0678">Repressor</keyword>
<evidence type="ECO:0000259" key="9">
    <source>
        <dbReference type="PROSITE" id="PS51161"/>
    </source>
</evidence>
<comment type="similarity">
    <text evidence="8">Belongs to the NrdR family.</text>
</comment>
<evidence type="ECO:0000256" key="8">
    <source>
        <dbReference type="HAMAP-Rule" id="MF_00440"/>
    </source>
</evidence>
<evidence type="ECO:0000256" key="6">
    <source>
        <dbReference type="ARBA" id="ARBA00023125"/>
    </source>
</evidence>
<dbReference type="OrthoDB" id="9807461at2"/>
<keyword evidence="5 8" id="KW-0805">Transcription regulation</keyword>
<evidence type="ECO:0000256" key="3">
    <source>
        <dbReference type="ARBA" id="ARBA00022833"/>
    </source>
</evidence>
<keyword evidence="11" id="KW-1185">Reference proteome</keyword>
<name>A0A1G9MB85_9FIRM</name>
<protein>
    <recommendedName>
        <fullName evidence="8">Transcriptional repressor NrdR</fullName>
    </recommendedName>
</protein>
<dbReference type="GO" id="GO:0045892">
    <property type="term" value="P:negative regulation of DNA-templated transcription"/>
    <property type="evidence" value="ECO:0007669"/>
    <property type="project" value="UniProtKB-UniRule"/>
</dbReference>
<dbReference type="EMBL" id="FNHB01000001">
    <property type="protein sequence ID" value="SDL70925.1"/>
    <property type="molecule type" value="Genomic_DNA"/>
</dbReference>
<dbReference type="InterPro" id="IPR055173">
    <property type="entry name" value="NrdR-like_N"/>
</dbReference>
<feature type="domain" description="ATP-cone" evidence="9">
    <location>
        <begin position="49"/>
        <end position="139"/>
    </location>
</feature>
<evidence type="ECO:0000313" key="10">
    <source>
        <dbReference type="EMBL" id="SDL70925.1"/>
    </source>
</evidence>
<reference evidence="10 11" key="1">
    <citation type="submission" date="2016-10" db="EMBL/GenBank/DDBJ databases">
        <authorList>
            <person name="de Groot N.N."/>
        </authorList>
    </citation>
    <scope>NUCLEOTIDE SEQUENCE [LARGE SCALE GENOMIC DNA]</scope>
    <source>
        <strain evidence="10 11">DSM 1736</strain>
    </source>
</reference>
<evidence type="ECO:0000256" key="1">
    <source>
        <dbReference type="ARBA" id="ARBA00022491"/>
    </source>
</evidence>
<dbReference type="PANTHER" id="PTHR30455:SF2">
    <property type="entry name" value="TRANSCRIPTIONAL REPRESSOR NRDR"/>
    <property type="match status" value="1"/>
</dbReference>
<dbReference type="InterPro" id="IPR005144">
    <property type="entry name" value="ATP-cone_dom"/>
</dbReference>
<evidence type="ECO:0000256" key="4">
    <source>
        <dbReference type="ARBA" id="ARBA00022840"/>
    </source>
</evidence>
<keyword evidence="2 8" id="KW-0547">Nucleotide-binding</keyword>
<organism evidence="10 11">
    <name type="scientific">Dendrosporobacter quercicolus</name>
    <dbReference type="NCBI Taxonomy" id="146817"/>
    <lineage>
        <taxon>Bacteria</taxon>
        <taxon>Bacillati</taxon>
        <taxon>Bacillota</taxon>
        <taxon>Negativicutes</taxon>
        <taxon>Selenomonadales</taxon>
        <taxon>Sporomusaceae</taxon>
        <taxon>Dendrosporobacter</taxon>
    </lineage>
</organism>
<keyword evidence="8" id="KW-0863">Zinc-finger</keyword>
<dbReference type="PANTHER" id="PTHR30455">
    <property type="entry name" value="TRANSCRIPTIONAL REPRESSOR NRDR"/>
    <property type="match status" value="1"/>
</dbReference>
<dbReference type="PROSITE" id="PS51161">
    <property type="entry name" value="ATP_CONE"/>
    <property type="match status" value="1"/>
</dbReference>
<feature type="zinc finger region" evidence="8">
    <location>
        <begin position="3"/>
        <end position="34"/>
    </location>
</feature>
<evidence type="ECO:0000313" key="11">
    <source>
        <dbReference type="Proteomes" id="UP000214880"/>
    </source>
</evidence>
<proteinExistence type="inferred from homology"/>
<dbReference type="Pfam" id="PF22811">
    <property type="entry name" value="Zn_ribbon_NrdR"/>
    <property type="match status" value="1"/>
</dbReference>
<dbReference type="RefSeq" id="WP_092068150.1">
    <property type="nucleotide sequence ID" value="NZ_FNHB01000001.1"/>
</dbReference>
<comment type="cofactor">
    <cofactor evidence="8">
        <name>Zn(2+)</name>
        <dbReference type="ChEBI" id="CHEBI:29105"/>
    </cofactor>
    <text evidence="8">Binds 1 zinc ion.</text>
</comment>
<dbReference type="Pfam" id="PF03477">
    <property type="entry name" value="ATP-cone"/>
    <property type="match status" value="1"/>
</dbReference>
<gene>
    <name evidence="8" type="primary">nrdR</name>
    <name evidence="10" type="ORF">SAMN04488502_101621</name>
</gene>
<evidence type="ECO:0000256" key="5">
    <source>
        <dbReference type="ARBA" id="ARBA00023015"/>
    </source>
</evidence>
<keyword evidence="7 8" id="KW-0804">Transcription</keyword>
<sequence>MRCPFCGWAESKVIDSRSAEEGVSIRRRRECLTCGKRFTTYEVVEQIPLMVIKKDGRRVMFERNKLLTGLIRACEKRPISIDTIESVADRIEKEIRNSLEREIPTQTIGELVMRHLREVDQVAYVRFASVYRQFADINNFMQELENLMKVQKPEGDIAKSEES</sequence>
<dbReference type="GO" id="GO:0005524">
    <property type="term" value="F:ATP binding"/>
    <property type="evidence" value="ECO:0007669"/>
    <property type="project" value="UniProtKB-UniRule"/>
</dbReference>
<evidence type="ECO:0000256" key="2">
    <source>
        <dbReference type="ARBA" id="ARBA00022741"/>
    </source>
</evidence>
<dbReference type="GO" id="GO:0003677">
    <property type="term" value="F:DNA binding"/>
    <property type="evidence" value="ECO:0007669"/>
    <property type="project" value="UniProtKB-KW"/>
</dbReference>
<dbReference type="InterPro" id="IPR003796">
    <property type="entry name" value="RNR_NrdR-like"/>
</dbReference>
<dbReference type="AlphaFoldDB" id="A0A1G9MB85"/>
<comment type="function">
    <text evidence="8">Negatively regulates transcription of bacterial ribonucleotide reductase nrd genes and operons by binding to NrdR-boxes.</text>
</comment>
<keyword evidence="4 8" id="KW-0067">ATP-binding</keyword>
<keyword evidence="8" id="KW-0479">Metal-binding</keyword>
<keyword evidence="3 8" id="KW-0862">Zinc</keyword>
<evidence type="ECO:0000256" key="7">
    <source>
        <dbReference type="ARBA" id="ARBA00023163"/>
    </source>
</evidence>
<dbReference type="GO" id="GO:0008270">
    <property type="term" value="F:zinc ion binding"/>
    <property type="evidence" value="ECO:0007669"/>
    <property type="project" value="UniProtKB-UniRule"/>
</dbReference>